<feature type="transmembrane region" description="Helical" evidence="8">
    <location>
        <begin position="337"/>
        <end position="361"/>
    </location>
</feature>
<keyword evidence="4" id="KW-0997">Cell inner membrane</keyword>
<dbReference type="NCBIfam" id="TIGR00155">
    <property type="entry name" value="pqiA_fam"/>
    <property type="match status" value="1"/>
</dbReference>
<feature type="transmembrane region" description="Helical" evidence="8">
    <location>
        <begin position="367"/>
        <end position="386"/>
    </location>
</feature>
<reference evidence="10" key="1">
    <citation type="journal article" date="2019" name="Genome Announc.">
        <title>Draft Genome Sequence of Pseudoalteromonas piscicida Strain 36Y ROTHPW, an Hypersaline Seawater Isolate from the South Coast of Sonora, Mexico.</title>
        <authorList>
            <person name="Sanchez-Diaz R."/>
            <person name="Molina-Garza Z.J."/>
            <person name="Cruz-Suarez L.E."/>
            <person name="Selvin J."/>
            <person name="Kiran G.S."/>
            <person name="Ibarra-Gamez J.C."/>
            <person name="Gomez-Gil B."/>
            <person name="Galaviz-Silva L."/>
        </authorList>
    </citation>
    <scope>NUCLEOTIDE SEQUENCE [LARGE SCALE GENOMIC DNA]</scope>
    <source>
        <strain evidence="10">36Y_RITHPW</strain>
    </source>
</reference>
<keyword evidence="3" id="KW-1003">Cell membrane</keyword>
<evidence type="ECO:0000256" key="5">
    <source>
        <dbReference type="ARBA" id="ARBA00022692"/>
    </source>
</evidence>
<dbReference type="OrthoDB" id="9800207at2"/>
<dbReference type="Proteomes" id="UP000228621">
    <property type="component" value="Unassembled WGS sequence"/>
</dbReference>
<evidence type="ECO:0000256" key="4">
    <source>
        <dbReference type="ARBA" id="ARBA00022519"/>
    </source>
</evidence>
<evidence type="ECO:0000313" key="9">
    <source>
        <dbReference type="EMBL" id="PCK32680.1"/>
    </source>
</evidence>
<comment type="similarity">
    <text evidence="2">Belongs to the PqiA family.</text>
</comment>
<dbReference type="PANTHER" id="PTHR30462">
    <property type="entry name" value="INTERMEMBRANE TRANSPORT PROTEIN PQIB-RELATED"/>
    <property type="match status" value="1"/>
</dbReference>
<keyword evidence="6 8" id="KW-1133">Transmembrane helix</keyword>
<comment type="caution">
    <text evidence="9">The sequence shown here is derived from an EMBL/GenBank/DDBJ whole genome shotgun (WGS) entry which is preliminary data.</text>
</comment>
<keyword evidence="5 8" id="KW-0812">Transmembrane</keyword>
<protein>
    <submittedName>
        <fullName evidence="9">Paraquat-inducible protein</fullName>
    </submittedName>
</protein>
<evidence type="ECO:0000256" key="2">
    <source>
        <dbReference type="ARBA" id="ARBA00007555"/>
    </source>
</evidence>
<feature type="transmembrane region" description="Helical" evidence="8">
    <location>
        <begin position="45"/>
        <end position="67"/>
    </location>
</feature>
<feature type="transmembrane region" description="Helical" evidence="8">
    <location>
        <begin position="87"/>
        <end position="112"/>
    </location>
</feature>
<feature type="transmembrane region" description="Helical" evidence="8">
    <location>
        <begin position="292"/>
        <end position="316"/>
    </location>
</feature>
<name>A0A2A5JTG0_PSEO7</name>
<keyword evidence="10" id="KW-1185">Reference proteome</keyword>
<evidence type="ECO:0000256" key="1">
    <source>
        <dbReference type="ARBA" id="ARBA00004429"/>
    </source>
</evidence>
<evidence type="ECO:0000256" key="3">
    <source>
        <dbReference type="ARBA" id="ARBA00022475"/>
    </source>
</evidence>
<feature type="transmembrane region" description="Helical" evidence="8">
    <location>
        <begin position="244"/>
        <end position="264"/>
    </location>
</feature>
<accession>A0A2A5JTG0</accession>
<feature type="transmembrane region" description="Helical" evidence="8">
    <location>
        <begin position="166"/>
        <end position="185"/>
    </location>
</feature>
<evidence type="ECO:0000256" key="8">
    <source>
        <dbReference type="SAM" id="Phobius"/>
    </source>
</evidence>
<feature type="transmembrane region" description="Helical" evidence="8">
    <location>
        <begin position="132"/>
        <end position="154"/>
    </location>
</feature>
<evidence type="ECO:0000256" key="6">
    <source>
        <dbReference type="ARBA" id="ARBA00022989"/>
    </source>
</evidence>
<dbReference type="GO" id="GO:0005886">
    <property type="term" value="C:plasma membrane"/>
    <property type="evidence" value="ECO:0007669"/>
    <property type="project" value="UniProtKB-SubCell"/>
</dbReference>
<dbReference type="Pfam" id="PF04403">
    <property type="entry name" value="PqiA"/>
    <property type="match status" value="2"/>
</dbReference>
<dbReference type="AlphaFoldDB" id="A0A2A5JTG0"/>
<evidence type="ECO:0000313" key="10">
    <source>
        <dbReference type="Proteomes" id="UP000228621"/>
    </source>
</evidence>
<comment type="subcellular location">
    <subcellularLocation>
        <location evidence="1">Cell inner membrane</location>
        <topology evidence="1">Multi-pass membrane protein</topology>
    </subcellularLocation>
</comment>
<keyword evidence="7 8" id="KW-0472">Membrane</keyword>
<evidence type="ECO:0000256" key="7">
    <source>
        <dbReference type="ARBA" id="ARBA00023136"/>
    </source>
</evidence>
<proteinExistence type="inferred from homology"/>
<dbReference type="InterPro" id="IPR051800">
    <property type="entry name" value="PqiA-PqiB_transport"/>
</dbReference>
<dbReference type="PANTHER" id="PTHR30462:SF3">
    <property type="entry name" value="INTERMEMBRANE TRANSPORT PROTEIN PQIA"/>
    <property type="match status" value="1"/>
</dbReference>
<dbReference type="RefSeq" id="WP_099641118.1">
    <property type="nucleotide sequence ID" value="NZ_NKHF01000025.1"/>
</dbReference>
<gene>
    <name evidence="9" type="ORF">CEX98_05515</name>
</gene>
<dbReference type="InterPro" id="IPR005219">
    <property type="entry name" value="PqiA-like_proteobact"/>
</dbReference>
<dbReference type="EMBL" id="NKHF01000025">
    <property type="protein sequence ID" value="PCK32680.1"/>
    <property type="molecule type" value="Genomic_DNA"/>
</dbReference>
<sequence>MITACPECDTLVTIDSITPQKRAVCPNCRCVLCHVQGHHNQLIQAFSFSALLFLCASLFPDFISYTQHGMTQVVSLWQALVLLADHYSFFLAGLFAFTILLMPVAVCFLLFLAHTEYWQAINAHNARHLAKLLSALKPLNLTDIFLVAVLVSAFKLMSFAELEMGLGFWAYILFVLCFIEALSLFDHEYMWRNQTQCNQHLSEPSVLSAALKRCKVCGFLGEGEQCQRCYAKLKYRKSQSAQKSLAWMLTSVVLLVPANFLPIMDTISLGLHTPATIFTGVQVLWEDGSYPVATLIFLASICIPIIKALLLSYLLIRVKIPKEPIRATKVYRLLEFIGRWSMIDVFVVIILVSLVQLGTVLNVEPEIGIVFFTLMVLCQIAAVNSFDPRLLWDKNNQ</sequence>
<organism evidence="9 10">
    <name type="scientific">Pseudoalteromonas piscicida</name>
    <dbReference type="NCBI Taxonomy" id="43662"/>
    <lineage>
        <taxon>Bacteria</taxon>
        <taxon>Pseudomonadati</taxon>
        <taxon>Pseudomonadota</taxon>
        <taxon>Gammaproteobacteria</taxon>
        <taxon>Alteromonadales</taxon>
        <taxon>Pseudoalteromonadaceae</taxon>
        <taxon>Pseudoalteromonas</taxon>
    </lineage>
</organism>
<dbReference type="InterPro" id="IPR007498">
    <property type="entry name" value="PqiA-like"/>
</dbReference>